<sequence length="78" mass="8518">MSLSESDDVDRHSCLTVLVLGVTDVVSKVDGLHVFYSHDTLGQARGVAHSSVNQPPGRLDANWATVLHNKTNRIYVNC</sequence>
<keyword evidence="2" id="KW-1185">Reference proteome</keyword>
<proteinExistence type="predicted"/>
<reference evidence="1" key="1">
    <citation type="submission" date="2025-08" db="UniProtKB">
        <authorList>
            <consortium name="Ensembl"/>
        </authorList>
    </citation>
    <scope>IDENTIFICATION</scope>
</reference>
<evidence type="ECO:0000313" key="2">
    <source>
        <dbReference type="Proteomes" id="UP000694568"/>
    </source>
</evidence>
<dbReference type="AlphaFoldDB" id="A0A8D0B0F8"/>
<dbReference type="Ensembl" id="ENSSLUT00000061758.1">
    <property type="protein sequence ID" value="ENSSLUP00000060062.1"/>
    <property type="gene ID" value="ENSSLUG00000025632.1"/>
</dbReference>
<organism evidence="1 2">
    <name type="scientific">Sander lucioperca</name>
    <name type="common">Pike-perch</name>
    <name type="synonym">Perca lucioperca</name>
    <dbReference type="NCBI Taxonomy" id="283035"/>
    <lineage>
        <taxon>Eukaryota</taxon>
        <taxon>Metazoa</taxon>
        <taxon>Chordata</taxon>
        <taxon>Craniata</taxon>
        <taxon>Vertebrata</taxon>
        <taxon>Euteleostomi</taxon>
        <taxon>Actinopterygii</taxon>
        <taxon>Neopterygii</taxon>
        <taxon>Teleostei</taxon>
        <taxon>Neoteleostei</taxon>
        <taxon>Acanthomorphata</taxon>
        <taxon>Eupercaria</taxon>
        <taxon>Perciformes</taxon>
        <taxon>Percoidei</taxon>
        <taxon>Percidae</taxon>
        <taxon>Luciopercinae</taxon>
        <taxon>Sander</taxon>
    </lineage>
</organism>
<dbReference type="GeneTree" id="ENSGT01060000249241"/>
<reference evidence="1" key="2">
    <citation type="submission" date="2025-09" db="UniProtKB">
        <authorList>
            <consortium name="Ensembl"/>
        </authorList>
    </citation>
    <scope>IDENTIFICATION</scope>
</reference>
<accession>A0A8D0B0F8</accession>
<name>A0A8D0B0F8_SANLU</name>
<evidence type="ECO:0000313" key="1">
    <source>
        <dbReference type="Ensembl" id="ENSSLUP00000060062.1"/>
    </source>
</evidence>
<dbReference type="Proteomes" id="UP000694568">
    <property type="component" value="Unplaced"/>
</dbReference>
<protein>
    <submittedName>
        <fullName evidence="1">Uncharacterized protein</fullName>
    </submittedName>
</protein>